<dbReference type="SUPFAM" id="SSF52540">
    <property type="entry name" value="P-loop containing nucleoside triphosphate hydrolases"/>
    <property type="match status" value="1"/>
</dbReference>
<comment type="subcellular location">
    <subcellularLocation>
        <location evidence="1">Membrane</location>
    </subcellularLocation>
</comment>
<evidence type="ECO:0000256" key="7">
    <source>
        <dbReference type="ARBA" id="ARBA00022967"/>
    </source>
</evidence>
<proteinExistence type="inferred from homology"/>
<dbReference type="PROSITE" id="PS50893">
    <property type="entry name" value="ABC_TRANSPORTER_2"/>
    <property type="match status" value="1"/>
</dbReference>
<evidence type="ECO:0000256" key="5">
    <source>
        <dbReference type="ARBA" id="ARBA00022741"/>
    </source>
</evidence>
<keyword evidence="6" id="KW-0067">ATP-binding</keyword>
<dbReference type="Pfam" id="PF00005">
    <property type="entry name" value="ABC_tran"/>
    <property type="match status" value="1"/>
</dbReference>
<keyword evidence="7" id="KW-1278">Translocase</keyword>
<keyword evidence="5" id="KW-0547">Nucleotide-binding</keyword>
<dbReference type="InterPro" id="IPR050388">
    <property type="entry name" value="ABC_Ni/Peptide_Import"/>
</dbReference>
<dbReference type="RefSeq" id="WP_175530361.1">
    <property type="nucleotide sequence ID" value="NZ_FNLL01000008.1"/>
</dbReference>
<dbReference type="Proteomes" id="UP000199608">
    <property type="component" value="Unassembled WGS sequence"/>
</dbReference>
<keyword evidence="12" id="KW-1185">Reference proteome</keyword>
<gene>
    <name evidence="11" type="ORF">SAMN04487931_10869</name>
</gene>
<evidence type="ECO:0000256" key="8">
    <source>
        <dbReference type="ARBA" id="ARBA00023065"/>
    </source>
</evidence>
<keyword evidence="9" id="KW-0472">Membrane</keyword>
<dbReference type="CDD" id="cd03257">
    <property type="entry name" value="ABC_NikE_OppD_transporters"/>
    <property type="match status" value="1"/>
</dbReference>
<evidence type="ECO:0000256" key="1">
    <source>
        <dbReference type="ARBA" id="ARBA00004370"/>
    </source>
</evidence>
<feature type="domain" description="ABC transporter" evidence="10">
    <location>
        <begin position="4"/>
        <end position="253"/>
    </location>
</feature>
<dbReference type="AlphaFoldDB" id="A0A1H2ICB8"/>
<reference evidence="12" key="1">
    <citation type="submission" date="2016-10" db="EMBL/GenBank/DDBJ databases">
        <authorList>
            <person name="Varghese N."/>
            <person name="Submissions S."/>
        </authorList>
    </citation>
    <scope>NUCLEOTIDE SEQUENCE [LARGE SCALE GENOMIC DNA]</scope>
    <source>
        <strain evidence="12">DSM 3384</strain>
    </source>
</reference>
<evidence type="ECO:0000256" key="6">
    <source>
        <dbReference type="ARBA" id="ARBA00022840"/>
    </source>
</evidence>
<evidence type="ECO:0000256" key="4">
    <source>
        <dbReference type="ARBA" id="ARBA00022475"/>
    </source>
</evidence>
<evidence type="ECO:0000256" key="2">
    <source>
        <dbReference type="ARBA" id="ARBA00005417"/>
    </source>
</evidence>
<dbReference type="Gene3D" id="3.40.50.300">
    <property type="entry name" value="P-loop containing nucleotide triphosphate hydrolases"/>
    <property type="match status" value="1"/>
</dbReference>
<dbReference type="InterPro" id="IPR027417">
    <property type="entry name" value="P-loop_NTPase"/>
</dbReference>
<keyword evidence="8" id="KW-0406">Ion transport</keyword>
<organism evidence="11 12">
    <name type="scientific">Desulfobacula phenolica</name>
    <dbReference type="NCBI Taxonomy" id="90732"/>
    <lineage>
        <taxon>Bacteria</taxon>
        <taxon>Pseudomonadati</taxon>
        <taxon>Thermodesulfobacteriota</taxon>
        <taxon>Desulfobacteria</taxon>
        <taxon>Desulfobacterales</taxon>
        <taxon>Desulfobacteraceae</taxon>
        <taxon>Desulfobacula</taxon>
    </lineage>
</organism>
<comment type="similarity">
    <text evidence="2">Belongs to the ABC transporter superfamily.</text>
</comment>
<dbReference type="PANTHER" id="PTHR43297:SF13">
    <property type="entry name" value="NICKEL ABC TRANSPORTER, ATP-BINDING PROTEIN"/>
    <property type="match status" value="1"/>
</dbReference>
<dbReference type="PROSITE" id="PS00211">
    <property type="entry name" value="ABC_TRANSPORTER_1"/>
    <property type="match status" value="1"/>
</dbReference>
<dbReference type="EMBL" id="FNLL01000008">
    <property type="protein sequence ID" value="SDU41645.1"/>
    <property type="molecule type" value="Genomic_DNA"/>
</dbReference>
<name>A0A1H2ICB8_9BACT</name>
<evidence type="ECO:0000313" key="12">
    <source>
        <dbReference type="Proteomes" id="UP000199608"/>
    </source>
</evidence>
<sequence>MSFLKIENLTAGFMSNIKNPPVLRGVNLEIARGSRHALIGQTGAGKSVLGLSIVNLLPENARLTGKVFFQGKNLLDCSEKEMMRLRGKEMMMIFQNPFLTLNPVLSIEAQLCEIPMFHEGMNRSRARVRAREMLYMCGLKEPQKIMQAYPHEMSGGMLQRVALAMGIICHPKLLIADEPLKGLDVSRKKQLALTLAKVCQELGITLLLITHNLKVAQYVCDVSSVMYQGQIVETAAAKDLFLSPSHAYSQKLVQTFYRFEQVEELCN</sequence>
<keyword evidence="4" id="KW-1003">Cell membrane</keyword>
<evidence type="ECO:0000256" key="3">
    <source>
        <dbReference type="ARBA" id="ARBA00022448"/>
    </source>
</evidence>
<evidence type="ECO:0000256" key="9">
    <source>
        <dbReference type="ARBA" id="ARBA00023136"/>
    </source>
</evidence>
<dbReference type="GO" id="GO:0006811">
    <property type="term" value="P:monoatomic ion transport"/>
    <property type="evidence" value="ECO:0007669"/>
    <property type="project" value="UniProtKB-KW"/>
</dbReference>
<evidence type="ECO:0000313" key="11">
    <source>
        <dbReference type="EMBL" id="SDU41645.1"/>
    </source>
</evidence>
<keyword evidence="3" id="KW-0813">Transport</keyword>
<accession>A0A1H2ICB8</accession>
<protein>
    <submittedName>
        <fullName evidence="11">ABC-type dipeptide/oligopeptide/nickel transport system, ATPase component</fullName>
    </submittedName>
</protein>
<dbReference type="GO" id="GO:0016887">
    <property type="term" value="F:ATP hydrolysis activity"/>
    <property type="evidence" value="ECO:0007669"/>
    <property type="project" value="InterPro"/>
</dbReference>
<dbReference type="GO" id="GO:0005524">
    <property type="term" value="F:ATP binding"/>
    <property type="evidence" value="ECO:0007669"/>
    <property type="project" value="UniProtKB-KW"/>
</dbReference>
<dbReference type="InterPro" id="IPR003439">
    <property type="entry name" value="ABC_transporter-like_ATP-bd"/>
</dbReference>
<dbReference type="GO" id="GO:0016020">
    <property type="term" value="C:membrane"/>
    <property type="evidence" value="ECO:0007669"/>
    <property type="project" value="UniProtKB-SubCell"/>
</dbReference>
<dbReference type="InterPro" id="IPR017871">
    <property type="entry name" value="ABC_transporter-like_CS"/>
</dbReference>
<dbReference type="PANTHER" id="PTHR43297">
    <property type="entry name" value="OLIGOPEPTIDE TRANSPORT ATP-BINDING PROTEIN APPD"/>
    <property type="match status" value="1"/>
</dbReference>
<evidence type="ECO:0000259" key="10">
    <source>
        <dbReference type="PROSITE" id="PS50893"/>
    </source>
</evidence>